<dbReference type="RefSeq" id="WP_092460403.1">
    <property type="nucleotide sequence ID" value="NZ_FPCJ01000001.1"/>
</dbReference>
<dbReference type="PRINTS" id="PR00723">
    <property type="entry name" value="SUBTILISIN"/>
</dbReference>
<evidence type="ECO:0000313" key="8">
    <source>
        <dbReference type="Proteomes" id="UP000199537"/>
    </source>
</evidence>
<evidence type="ECO:0000256" key="1">
    <source>
        <dbReference type="ARBA" id="ARBA00011073"/>
    </source>
</evidence>
<keyword evidence="3 5" id="KW-0378">Hydrolase</keyword>
<sequence>MHFLSRVLLYSAAFILIGGTIHASFAQSFTNHPPHGWQLMDFATDSVYGASVNNAYQELLKGKKSHPVIVAVIDGGLDTAQEDLREHIWINPGEIPNNGIDDDHNGYVDDVHGWNFIGGKNNKNIINESSEADREYARLSAIFGQITDSSQVKKKLRSEYRYWLKLKAKREADSADNAETYENLSRVLTVFHQVDSILQQALHRDSITELSLTSFEPQDSAAAWALSIAYRIFDRIGSDESLESYIAEGDEYLRQTKQKLDALHEDPNALRREIVGDNPFDIHDRNYGNNNVAAGNPMHGTHVAGIIAATRGNGIGMDGIADNVIIMPIRVVPDGDERDKDVALGIRYAVDNGAQIINMSFGKPYSPQKKWVDKAVKYAERKGVLLVHAAGNESSDDDTVPNYPNADFLHSHRRAWNFINVGASTAGPDSLIVASFSNYGKKEVDLFAPGDDIYSTVTHNQYASYSGTSMASPMVAGVAALILEYYPHLTARQLKYVIEHSVTTLPGDSVYIPGTDRKALFSDLSKTGGLLNAYQALKLAATLHGKRKITKKEEKRMQQIVDMIKGQQGRSPNDANPSE</sequence>
<accession>A0A1I7NKB1</accession>
<dbReference type="Gene3D" id="3.40.50.200">
    <property type="entry name" value="Peptidase S8/S53 domain"/>
    <property type="match status" value="2"/>
</dbReference>
<dbReference type="Proteomes" id="UP000199537">
    <property type="component" value="Unassembled WGS sequence"/>
</dbReference>
<dbReference type="InterPro" id="IPR050131">
    <property type="entry name" value="Peptidase_S8_subtilisin-like"/>
</dbReference>
<dbReference type="InterPro" id="IPR000209">
    <property type="entry name" value="Peptidase_S8/S53_dom"/>
</dbReference>
<feature type="active site" description="Charge relay system" evidence="5">
    <location>
        <position position="469"/>
    </location>
</feature>
<dbReference type="PANTHER" id="PTHR43806:SF11">
    <property type="entry name" value="CEREVISIN-RELATED"/>
    <property type="match status" value="1"/>
</dbReference>
<feature type="domain" description="Peptidase S8/S53" evidence="6">
    <location>
        <begin position="68"/>
        <end position="505"/>
    </location>
</feature>
<evidence type="ECO:0000256" key="3">
    <source>
        <dbReference type="ARBA" id="ARBA00022801"/>
    </source>
</evidence>
<feature type="active site" description="Charge relay system" evidence="5">
    <location>
        <position position="299"/>
    </location>
</feature>
<dbReference type="InterPro" id="IPR034080">
    <property type="entry name" value="Protease_P7-like_dom"/>
</dbReference>
<evidence type="ECO:0000256" key="2">
    <source>
        <dbReference type="ARBA" id="ARBA00022670"/>
    </source>
</evidence>
<dbReference type="AlphaFoldDB" id="A0A1I7NKB1"/>
<dbReference type="PROSITE" id="PS51892">
    <property type="entry name" value="SUBTILASE"/>
    <property type="match status" value="1"/>
</dbReference>
<evidence type="ECO:0000256" key="4">
    <source>
        <dbReference type="ARBA" id="ARBA00022825"/>
    </source>
</evidence>
<evidence type="ECO:0000256" key="5">
    <source>
        <dbReference type="PROSITE-ProRule" id="PRU01240"/>
    </source>
</evidence>
<dbReference type="Pfam" id="PF00082">
    <property type="entry name" value="Peptidase_S8"/>
    <property type="match status" value="1"/>
</dbReference>
<dbReference type="GO" id="GO:0006508">
    <property type="term" value="P:proteolysis"/>
    <property type="evidence" value="ECO:0007669"/>
    <property type="project" value="UniProtKB-KW"/>
</dbReference>
<keyword evidence="2 5" id="KW-0645">Protease</keyword>
<feature type="active site" description="Charge relay system" evidence="5">
    <location>
        <position position="74"/>
    </location>
</feature>
<dbReference type="InterPro" id="IPR023828">
    <property type="entry name" value="Peptidase_S8_Ser-AS"/>
</dbReference>
<protein>
    <submittedName>
        <fullName evidence="7">Subtilase family protein</fullName>
    </submittedName>
</protein>
<reference evidence="8" key="1">
    <citation type="submission" date="2016-10" db="EMBL/GenBank/DDBJ databases">
        <authorList>
            <person name="Varghese N."/>
            <person name="Submissions S."/>
        </authorList>
    </citation>
    <scope>NUCLEOTIDE SEQUENCE [LARGE SCALE GENOMIC DNA]</scope>
    <source>
        <strain evidence="8">DSM 14807</strain>
    </source>
</reference>
<dbReference type="GO" id="GO:0004252">
    <property type="term" value="F:serine-type endopeptidase activity"/>
    <property type="evidence" value="ECO:0007669"/>
    <property type="project" value="UniProtKB-UniRule"/>
</dbReference>
<dbReference type="OrthoDB" id="9798386at2"/>
<dbReference type="SUPFAM" id="SSF52743">
    <property type="entry name" value="Subtilisin-like"/>
    <property type="match status" value="1"/>
</dbReference>
<evidence type="ECO:0000313" key="7">
    <source>
        <dbReference type="EMBL" id="SFV35094.1"/>
    </source>
</evidence>
<organism evidence="7 8">
    <name type="scientific">Thermoflavifilum thermophilum</name>
    <dbReference type="NCBI Taxonomy" id="1393122"/>
    <lineage>
        <taxon>Bacteria</taxon>
        <taxon>Pseudomonadati</taxon>
        <taxon>Bacteroidota</taxon>
        <taxon>Chitinophagia</taxon>
        <taxon>Chitinophagales</taxon>
        <taxon>Chitinophagaceae</taxon>
        <taxon>Thermoflavifilum</taxon>
    </lineage>
</organism>
<name>A0A1I7NKB1_9BACT</name>
<dbReference type="PROSITE" id="PS00138">
    <property type="entry name" value="SUBTILASE_SER"/>
    <property type="match status" value="1"/>
</dbReference>
<dbReference type="STRING" id="1393122.SAMN05660895_2155"/>
<dbReference type="InterPro" id="IPR015500">
    <property type="entry name" value="Peptidase_S8_subtilisin-rel"/>
</dbReference>
<comment type="similarity">
    <text evidence="1 5">Belongs to the peptidase S8 family.</text>
</comment>
<dbReference type="PANTHER" id="PTHR43806">
    <property type="entry name" value="PEPTIDASE S8"/>
    <property type="match status" value="1"/>
</dbReference>
<evidence type="ECO:0000259" key="6">
    <source>
        <dbReference type="Pfam" id="PF00082"/>
    </source>
</evidence>
<gene>
    <name evidence="7" type="ORF">SAMN05660895_2155</name>
</gene>
<dbReference type="InterPro" id="IPR022398">
    <property type="entry name" value="Peptidase_S8_His-AS"/>
</dbReference>
<proteinExistence type="inferred from homology"/>
<keyword evidence="8" id="KW-1185">Reference proteome</keyword>
<dbReference type="EMBL" id="FPCJ01000001">
    <property type="protein sequence ID" value="SFV35094.1"/>
    <property type="molecule type" value="Genomic_DNA"/>
</dbReference>
<dbReference type="PROSITE" id="PS00137">
    <property type="entry name" value="SUBTILASE_HIS"/>
    <property type="match status" value="1"/>
</dbReference>
<keyword evidence="4 5" id="KW-0720">Serine protease</keyword>
<dbReference type="CDD" id="cd07483">
    <property type="entry name" value="Peptidases_S8_Subtilisin_Novo-like"/>
    <property type="match status" value="1"/>
</dbReference>
<dbReference type="InterPro" id="IPR036852">
    <property type="entry name" value="Peptidase_S8/S53_dom_sf"/>
</dbReference>